<dbReference type="Pfam" id="PF18914">
    <property type="entry name" value="DUF5666"/>
    <property type="match status" value="6"/>
</dbReference>
<evidence type="ECO:0000259" key="2">
    <source>
        <dbReference type="Pfam" id="PF18962"/>
    </source>
</evidence>
<reference evidence="3" key="1">
    <citation type="journal article" date="2020" name="mSystems">
        <title>Genome- and Community-Level Interaction Insights into Carbon Utilization and Element Cycling Functions of Hydrothermarchaeota in Hydrothermal Sediment.</title>
        <authorList>
            <person name="Zhou Z."/>
            <person name="Liu Y."/>
            <person name="Xu W."/>
            <person name="Pan J."/>
            <person name="Luo Z.H."/>
            <person name="Li M."/>
        </authorList>
    </citation>
    <scope>NUCLEOTIDE SEQUENCE [LARGE SCALE GENOMIC DNA]</scope>
    <source>
        <strain evidence="3">SpSt-479</strain>
    </source>
</reference>
<organism evidence="3">
    <name type="scientific">Ignavibacterium album</name>
    <dbReference type="NCBI Taxonomy" id="591197"/>
    <lineage>
        <taxon>Bacteria</taxon>
        <taxon>Pseudomonadati</taxon>
        <taxon>Ignavibacteriota</taxon>
        <taxon>Ignavibacteria</taxon>
        <taxon>Ignavibacteriales</taxon>
        <taxon>Ignavibacteriaceae</taxon>
        <taxon>Ignavibacterium</taxon>
    </lineage>
</organism>
<feature type="domain" description="Secretion system C-terminal sorting" evidence="2">
    <location>
        <begin position="577"/>
        <end position="652"/>
    </location>
</feature>
<feature type="domain" description="DUF5666" evidence="1">
    <location>
        <begin position="270"/>
        <end position="331"/>
    </location>
</feature>
<feature type="domain" description="DUF5666" evidence="1">
    <location>
        <begin position="417"/>
        <end position="479"/>
    </location>
</feature>
<accession>A0A7V2ZM39</accession>
<evidence type="ECO:0000259" key="1">
    <source>
        <dbReference type="Pfam" id="PF18914"/>
    </source>
</evidence>
<protein>
    <submittedName>
        <fullName evidence="3">T9SS type A sorting domain-containing protein</fullName>
    </submittedName>
</protein>
<dbReference type="EMBL" id="DSUJ01000011">
    <property type="protein sequence ID" value="HFI92497.1"/>
    <property type="molecule type" value="Genomic_DNA"/>
</dbReference>
<dbReference type="InterPro" id="IPR043724">
    <property type="entry name" value="DUF5666"/>
</dbReference>
<proteinExistence type="predicted"/>
<feature type="domain" description="DUF5666" evidence="1">
    <location>
        <begin position="115"/>
        <end position="177"/>
    </location>
</feature>
<name>A0A7V2ZM39_9BACT</name>
<feature type="domain" description="DUF5666" evidence="1">
    <location>
        <begin position="193"/>
        <end position="256"/>
    </location>
</feature>
<evidence type="ECO:0000313" key="3">
    <source>
        <dbReference type="EMBL" id="HFI92497.1"/>
    </source>
</evidence>
<dbReference type="InterPro" id="IPR026444">
    <property type="entry name" value="Secre_tail"/>
</dbReference>
<dbReference type="Gene3D" id="2.60.40.4070">
    <property type="match status" value="1"/>
</dbReference>
<feature type="domain" description="DUF5666" evidence="1">
    <location>
        <begin position="38"/>
        <end position="100"/>
    </location>
</feature>
<comment type="caution">
    <text evidence="3">The sequence shown here is derived from an EMBL/GenBank/DDBJ whole genome shotgun (WGS) entry which is preliminary data.</text>
</comment>
<dbReference type="AlphaFoldDB" id="A0A7V2ZM39"/>
<sequence>MGTQSFHQSFNVKIKTLIIFILLLIGLQNIYAEDLEVTGNITQLGNDWVVVQGYTFFVDQNTELRGPNGNSVPFSFFQLNDFVQVKGNNRGDGTYLATRLKWEDNPNNQNEIELTGYVTAKGTNSFDINGTTFFVDANTIYRGRHDNPFSFEMIQPGMLLEVKAILQTGNLLAIRVKTEDDHNNQHGNELEIKGFIDFKSVNSITIGQREFFVNSQTIILNRNNVQITFAQLNVGDFVEVKSYRQPDSTYLAVRIKLEDTPQNQIEIKAKIESIVGNDITVAGITFNTDSNTVFLDNNRMPTSLSFFSVGMLVEVKGIKRQDGSYYASRVKMEDFINNEVEVRGTISELNSSSITVAGVTFEVDNSTQVFDHQNNPITFSSLQVGQLVEVKGVRTSSATVKAIRIKLENNEGIEIFGRINAINADNIQVNGITLFVNSNTVYLNHANQPISFSDLSVDHFVEVRMIRLSDNSLLALKIKIEDSRNFSKVNGFIGVVNDNSIQLPTGIYNITNQTIIIDLNFDFISPNQLSNGQKVVVWISFGNSNNTALQIRSLVASPTGVEETNTIANGFELSQNYPNPFNPTTKISFTIPTAQQVVLRVYNSLGEEVATLVNSVLVKGNHSVQFDATGFSSGMYFYRLEIGSQMLIRKMMLLK</sequence>
<gene>
    <name evidence="3" type="ORF">ENS31_13350</name>
</gene>
<feature type="domain" description="DUF5666" evidence="1">
    <location>
        <begin position="343"/>
        <end position="406"/>
    </location>
</feature>
<dbReference type="NCBIfam" id="TIGR04183">
    <property type="entry name" value="Por_Secre_tail"/>
    <property type="match status" value="1"/>
</dbReference>
<dbReference type="Pfam" id="PF18962">
    <property type="entry name" value="Por_Secre_tail"/>
    <property type="match status" value="1"/>
</dbReference>